<dbReference type="InterPro" id="IPR050546">
    <property type="entry name" value="Glycosyl_Hydrlase_16"/>
</dbReference>
<evidence type="ECO:0000313" key="4">
    <source>
        <dbReference type="Proteomes" id="UP000473325"/>
    </source>
</evidence>
<protein>
    <submittedName>
        <fullName evidence="3">Family 16 glycosylhydrolase</fullName>
    </submittedName>
</protein>
<dbReference type="InterPro" id="IPR000757">
    <property type="entry name" value="Beta-glucanase-like"/>
</dbReference>
<dbReference type="RefSeq" id="WP_160876676.1">
    <property type="nucleotide sequence ID" value="NZ_WUEK01000004.1"/>
</dbReference>
<dbReference type="PROSITE" id="PS51762">
    <property type="entry name" value="GH16_2"/>
    <property type="match status" value="1"/>
</dbReference>
<dbReference type="InterPro" id="IPR013320">
    <property type="entry name" value="ConA-like_dom_sf"/>
</dbReference>
<name>A0A6L7EV42_9ACTN</name>
<dbReference type="AlphaFoldDB" id="A0A6L7EV42"/>
<evidence type="ECO:0000256" key="1">
    <source>
        <dbReference type="ARBA" id="ARBA00006865"/>
    </source>
</evidence>
<proteinExistence type="inferred from homology"/>
<organism evidence="3 4">
    <name type="scientific">Nocardioides flavescens</name>
    <dbReference type="NCBI Taxonomy" id="2691959"/>
    <lineage>
        <taxon>Bacteria</taxon>
        <taxon>Bacillati</taxon>
        <taxon>Actinomycetota</taxon>
        <taxon>Actinomycetes</taxon>
        <taxon>Propionibacteriales</taxon>
        <taxon>Nocardioidaceae</taxon>
        <taxon>Nocardioides</taxon>
    </lineage>
</organism>
<comment type="similarity">
    <text evidence="1">Belongs to the glycosyl hydrolase 16 family.</text>
</comment>
<dbReference type="GO" id="GO:0005975">
    <property type="term" value="P:carbohydrate metabolic process"/>
    <property type="evidence" value="ECO:0007669"/>
    <property type="project" value="InterPro"/>
</dbReference>
<dbReference type="PROSITE" id="PS51257">
    <property type="entry name" value="PROKAR_LIPOPROTEIN"/>
    <property type="match status" value="1"/>
</dbReference>
<accession>A0A6L7EV42</accession>
<dbReference type="CDD" id="cd08023">
    <property type="entry name" value="GH16_laminarinase_like"/>
    <property type="match status" value="1"/>
</dbReference>
<gene>
    <name evidence="3" type="ORF">GRQ65_07120</name>
</gene>
<keyword evidence="3" id="KW-0378">Hydrolase</keyword>
<dbReference type="EMBL" id="WUEK01000004">
    <property type="protein sequence ID" value="MXG89318.1"/>
    <property type="molecule type" value="Genomic_DNA"/>
</dbReference>
<sequence length="278" mass="30961">MRRTTVAVALLACTGVLVGCGSGDDETSSRAPEDRTLVWSDEFEGANGALPDASKWKIEQYADATDTEKQCYTNSTDNLHTDGQGYLVISALEQAGNCADGWYRFVTSGRITTEGIDSWKYGRFEMRAKMPSGVGTWPAFWAIGEDPDPSVEWPELGEIDAMEYVGRDPTHLIGTIHGATDSGERWFLQAETDAPEPLSEAMHTYAVDWDADRVIWYLDGQEYGRITRDEAEERGVWEFDRPFHLILNLAIGGVLGGEVPEDLAYPQELVVDYVRVYQ</sequence>
<keyword evidence="4" id="KW-1185">Reference proteome</keyword>
<dbReference type="Pfam" id="PF00722">
    <property type="entry name" value="Glyco_hydro_16"/>
    <property type="match status" value="1"/>
</dbReference>
<dbReference type="PANTHER" id="PTHR10963:SF55">
    <property type="entry name" value="GLYCOSIDE HYDROLASE FAMILY 16 PROTEIN"/>
    <property type="match status" value="1"/>
</dbReference>
<dbReference type="SUPFAM" id="SSF49899">
    <property type="entry name" value="Concanavalin A-like lectins/glucanases"/>
    <property type="match status" value="1"/>
</dbReference>
<evidence type="ECO:0000259" key="2">
    <source>
        <dbReference type="PROSITE" id="PS51762"/>
    </source>
</evidence>
<dbReference type="Gene3D" id="2.60.120.200">
    <property type="match status" value="1"/>
</dbReference>
<dbReference type="GO" id="GO:0004553">
    <property type="term" value="F:hydrolase activity, hydrolyzing O-glycosyl compounds"/>
    <property type="evidence" value="ECO:0007669"/>
    <property type="project" value="InterPro"/>
</dbReference>
<dbReference type="Proteomes" id="UP000473325">
    <property type="component" value="Unassembled WGS sequence"/>
</dbReference>
<feature type="domain" description="GH16" evidence="2">
    <location>
        <begin position="26"/>
        <end position="278"/>
    </location>
</feature>
<evidence type="ECO:0000313" key="3">
    <source>
        <dbReference type="EMBL" id="MXG89318.1"/>
    </source>
</evidence>
<dbReference type="PANTHER" id="PTHR10963">
    <property type="entry name" value="GLYCOSYL HYDROLASE-RELATED"/>
    <property type="match status" value="1"/>
</dbReference>
<comment type="caution">
    <text evidence="3">The sequence shown here is derived from an EMBL/GenBank/DDBJ whole genome shotgun (WGS) entry which is preliminary data.</text>
</comment>
<reference evidence="3 4" key="1">
    <citation type="submission" date="2019-12" db="EMBL/GenBank/DDBJ databases">
        <authorList>
            <person name="Kun Z."/>
        </authorList>
    </citation>
    <scope>NUCLEOTIDE SEQUENCE [LARGE SCALE GENOMIC DNA]</scope>
    <source>
        <strain evidence="3 4">YIM 123512</strain>
    </source>
</reference>